<sequence>MKQPTEPLSLARIHDVYSGTSVKRESSDKKLSYQTTQRFAREAGHTGLAPGKPLAPNTRHRR</sequence>
<protein>
    <submittedName>
        <fullName evidence="2">Uncharacterized protein</fullName>
    </submittedName>
</protein>
<feature type="region of interest" description="Disordered" evidence="1">
    <location>
        <begin position="39"/>
        <end position="62"/>
    </location>
</feature>
<comment type="caution">
    <text evidence="2">The sequence shown here is derived from an EMBL/GenBank/DDBJ whole genome shotgun (WGS) entry which is preliminary data.</text>
</comment>
<reference evidence="2 3" key="1">
    <citation type="submission" date="2020-10" db="EMBL/GenBank/DDBJ databases">
        <title>Phylogeny of dyella-like bacteria.</title>
        <authorList>
            <person name="Fu J."/>
        </authorList>
    </citation>
    <scope>NUCLEOTIDE SEQUENCE [LARGE SCALE GENOMIC DNA]</scope>
    <source>
        <strain evidence="2 3">THG-B117</strain>
    </source>
</reference>
<keyword evidence="3" id="KW-1185">Reference proteome</keyword>
<name>A0ABS2JQG4_9GAMM</name>
<evidence type="ECO:0000313" key="3">
    <source>
        <dbReference type="Proteomes" id="UP001430065"/>
    </source>
</evidence>
<accession>A0ABS2JQG4</accession>
<organism evidence="2 3">
    <name type="scientific">Dyella kyungheensis</name>
    <dbReference type="NCBI Taxonomy" id="1242174"/>
    <lineage>
        <taxon>Bacteria</taxon>
        <taxon>Pseudomonadati</taxon>
        <taxon>Pseudomonadota</taxon>
        <taxon>Gammaproteobacteria</taxon>
        <taxon>Lysobacterales</taxon>
        <taxon>Rhodanobacteraceae</taxon>
        <taxon>Dyella</taxon>
    </lineage>
</organism>
<gene>
    <name evidence="2" type="ORF">ISP20_08830</name>
</gene>
<dbReference type="RefSeq" id="WP_204635665.1">
    <property type="nucleotide sequence ID" value="NZ_CP183983.1"/>
</dbReference>
<evidence type="ECO:0000313" key="2">
    <source>
        <dbReference type="EMBL" id="MBM7121262.1"/>
    </source>
</evidence>
<dbReference type="EMBL" id="JADIKC010000003">
    <property type="protein sequence ID" value="MBM7121262.1"/>
    <property type="molecule type" value="Genomic_DNA"/>
</dbReference>
<evidence type="ECO:0000256" key="1">
    <source>
        <dbReference type="SAM" id="MobiDB-lite"/>
    </source>
</evidence>
<proteinExistence type="predicted"/>
<dbReference type="Proteomes" id="UP001430065">
    <property type="component" value="Unassembled WGS sequence"/>
</dbReference>